<evidence type="ECO:0000313" key="1">
    <source>
        <dbReference type="EMBL" id="RRT83059.1"/>
    </source>
</evidence>
<dbReference type="EMBL" id="AMZH03000568">
    <property type="protein sequence ID" value="RRT83059.1"/>
    <property type="molecule type" value="Genomic_DNA"/>
</dbReference>
<comment type="caution">
    <text evidence="1">The sequence shown here is derived from an EMBL/GenBank/DDBJ whole genome shotgun (WGS) entry which is preliminary data.</text>
</comment>
<gene>
    <name evidence="1" type="ORF">B296_00000529</name>
</gene>
<sequence>MGSHRKFARRFVEGIGKFTRNTKGDCQEDRRTCHMITGGCRCMWECRWVNCWVLGTTTNSGRYHRLPPYALPVPPPGLGGPTT</sequence>
<accession>A0A427B3K1</accession>
<protein>
    <submittedName>
        <fullName evidence="1">Uncharacterized protein</fullName>
    </submittedName>
</protein>
<name>A0A427B3K1_ENSVE</name>
<dbReference type="Proteomes" id="UP000287651">
    <property type="component" value="Unassembled WGS sequence"/>
</dbReference>
<reference evidence="1 2" key="1">
    <citation type="journal article" date="2014" name="Agronomy (Basel)">
        <title>A Draft Genome Sequence for Ensete ventricosum, the Drought-Tolerant Tree Against Hunger.</title>
        <authorList>
            <person name="Harrison J."/>
            <person name="Moore K.A."/>
            <person name="Paszkiewicz K."/>
            <person name="Jones T."/>
            <person name="Grant M."/>
            <person name="Ambacheew D."/>
            <person name="Muzemil S."/>
            <person name="Studholme D.J."/>
        </authorList>
    </citation>
    <scope>NUCLEOTIDE SEQUENCE [LARGE SCALE GENOMIC DNA]</scope>
</reference>
<evidence type="ECO:0000313" key="2">
    <source>
        <dbReference type="Proteomes" id="UP000287651"/>
    </source>
</evidence>
<organism evidence="1 2">
    <name type="scientific">Ensete ventricosum</name>
    <name type="common">Abyssinian banana</name>
    <name type="synonym">Musa ensete</name>
    <dbReference type="NCBI Taxonomy" id="4639"/>
    <lineage>
        <taxon>Eukaryota</taxon>
        <taxon>Viridiplantae</taxon>
        <taxon>Streptophyta</taxon>
        <taxon>Embryophyta</taxon>
        <taxon>Tracheophyta</taxon>
        <taxon>Spermatophyta</taxon>
        <taxon>Magnoliopsida</taxon>
        <taxon>Liliopsida</taxon>
        <taxon>Zingiberales</taxon>
        <taxon>Musaceae</taxon>
        <taxon>Ensete</taxon>
    </lineage>
</organism>
<proteinExistence type="predicted"/>
<dbReference type="AlphaFoldDB" id="A0A427B3K1"/>